<dbReference type="AlphaFoldDB" id="A0A0V0QGE7"/>
<gene>
    <name evidence="1" type="ORF">PPERSA_11717</name>
</gene>
<keyword evidence="2" id="KW-1185">Reference proteome</keyword>
<reference evidence="1 2" key="1">
    <citation type="journal article" date="2015" name="Sci. Rep.">
        <title>Genome of the facultative scuticociliatosis pathogen Pseudocohnilembus persalinus provides insight into its virulence through horizontal gene transfer.</title>
        <authorList>
            <person name="Xiong J."/>
            <person name="Wang G."/>
            <person name="Cheng J."/>
            <person name="Tian M."/>
            <person name="Pan X."/>
            <person name="Warren A."/>
            <person name="Jiang C."/>
            <person name="Yuan D."/>
            <person name="Miao W."/>
        </authorList>
    </citation>
    <scope>NUCLEOTIDE SEQUENCE [LARGE SCALE GENOMIC DNA]</scope>
    <source>
        <strain evidence="1">36N120E</strain>
    </source>
</reference>
<dbReference type="EMBL" id="LDAU01000171">
    <property type="protein sequence ID" value="KRX01270.1"/>
    <property type="molecule type" value="Genomic_DNA"/>
</dbReference>
<accession>A0A0V0QGE7</accession>
<sequence length="112" mass="13433">MYQQWQIKYPNIWFLDILLFKKNLEQRVTTAGQADSNIVYIEGDILTITKNPIAELIKSIHVGINKQKQFVFIVFPYYIEYYMAIYSYCQEYFRQNQYGNNRLVSAKNIIKD</sequence>
<evidence type="ECO:0000313" key="2">
    <source>
        <dbReference type="Proteomes" id="UP000054937"/>
    </source>
</evidence>
<protein>
    <submittedName>
        <fullName evidence="1">Uncharacterized protein</fullName>
    </submittedName>
</protein>
<organism evidence="1 2">
    <name type="scientific">Pseudocohnilembus persalinus</name>
    <name type="common">Ciliate</name>
    <dbReference type="NCBI Taxonomy" id="266149"/>
    <lineage>
        <taxon>Eukaryota</taxon>
        <taxon>Sar</taxon>
        <taxon>Alveolata</taxon>
        <taxon>Ciliophora</taxon>
        <taxon>Intramacronucleata</taxon>
        <taxon>Oligohymenophorea</taxon>
        <taxon>Scuticociliatia</taxon>
        <taxon>Philasterida</taxon>
        <taxon>Pseudocohnilembidae</taxon>
        <taxon>Pseudocohnilembus</taxon>
    </lineage>
</organism>
<comment type="caution">
    <text evidence="1">The sequence shown here is derived from an EMBL/GenBank/DDBJ whole genome shotgun (WGS) entry which is preliminary data.</text>
</comment>
<proteinExistence type="predicted"/>
<dbReference type="InParanoid" id="A0A0V0QGE7"/>
<evidence type="ECO:0000313" key="1">
    <source>
        <dbReference type="EMBL" id="KRX01270.1"/>
    </source>
</evidence>
<dbReference type="Proteomes" id="UP000054937">
    <property type="component" value="Unassembled WGS sequence"/>
</dbReference>
<name>A0A0V0QGE7_PSEPJ</name>